<dbReference type="Gene3D" id="2.60.40.1180">
    <property type="entry name" value="Golgi alpha-mannosidase II"/>
    <property type="match status" value="1"/>
</dbReference>
<sequence>MKKIIFTSMKAIAILAFIMSLSQCSDSSDGSQPMDDDTPVGINEVDFWLTKGNQSVKLQKQNGLLIFGTQPNINPVIEVKPNITYQEIEGFGYSLTGGSAEVINQLNATKKQELLQELFGSGENDIAVSYLRISIGASDLNSTVFSYNDLPAGQTDMNLEQFSLAPDMTHLIPVLKDILLINPNIKIMGSPWSPPVWMKDNGSSIGGSLQPQYYGVYAQYFVKFIQKMQEEGIRIDAITPQNEPLHPGNNPSMYMTANQQADFIKNHLGPAFAAANINTKIIIYDHNCDQPGYPIAVLNDPAAKSYITGSAFHLYGGDVNAMSQVKTAHPDKDLYFTEQYTSNTGSFDGDLKWHVKNVIIGTMKNWSKNALEWNLANNASFGPHTPGGCTTCKGAITINSSSSFTRNVAYYIIAHASKFVPDGSVRIDSNSSGDIHSVAFRTPQGKKVLIVLNEGNIAQSFNIKFNQKWVTSSLDAGAVGTYVW</sequence>
<keyword evidence="4" id="KW-0326">Glycosidase</keyword>
<protein>
    <submittedName>
        <fullName evidence="8">Glucosylceramidase</fullName>
    </submittedName>
</protein>
<evidence type="ECO:0000313" key="9">
    <source>
        <dbReference type="Proteomes" id="UP000830583"/>
    </source>
</evidence>
<keyword evidence="9" id="KW-1185">Reference proteome</keyword>
<dbReference type="InterPro" id="IPR013780">
    <property type="entry name" value="Glyco_hydro_b"/>
</dbReference>
<dbReference type="PANTHER" id="PTHR11069:SF23">
    <property type="entry name" value="LYSOSOMAL ACID GLUCOSYLCERAMIDASE"/>
    <property type="match status" value="1"/>
</dbReference>
<dbReference type="SUPFAM" id="SSF51445">
    <property type="entry name" value="(Trans)glycosidases"/>
    <property type="match status" value="1"/>
</dbReference>
<feature type="signal peptide" evidence="5">
    <location>
        <begin position="1"/>
        <end position="25"/>
    </location>
</feature>
<reference evidence="8" key="1">
    <citation type="submission" date="2022-04" db="EMBL/GenBank/DDBJ databases">
        <title>Consumption of N2O by Flavobacterium azooxidireducens sp. nov. isolated from Decomposing Leaf Litter of Phragmites australis (Cav.).</title>
        <authorList>
            <person name="Behrendt U."/>
            <person name="Spanner T."/>
            <person name="Augustin J."/>
            <person name="Horn M.A."/>
            <person name="Kolb S."/>
            <person name="Ulrich A."/>
        </authorList>
    </citation>
    <scope>NUCLEOTIDE SEQUENCE</scope>
    <source>
        <strain evidence="8">IGB 4-14</strain>
    </source>
</reference>
<accession>A0ABY4KHK5</accession>
<proteinExistence type="inferred from homology"/>
<keyword evidence="3 4" id="KW-0378">Hydrolase</keyword>
<evidence type="ECO:0000256" key="5">
    <source>
        <dbReference type="SAM" id="SignalP"/>
    </source>
</evidence>
<evidence type="ECO:0000313" key="8">
    <source>
        <dbReference type="EMBL" id="UPQ80297.1"/>
    </source>
</evidence>
<evidence type="ECO:0000256" key="4">
    <source>
        <dbReference type="RuleBase" id="RU361188"/>
    </source>
</evidence>
<comment type="similarity">
    <text evidence="1 4">Belongs to the glycosyl hydrolase 30 family.</text>
</comment>
<dbReference type="InterPro" id="IPR017853">
    <property type="entry name" value="GH"/>
</dbReference>
<evidence type="ECO:0000256" key="1">
    <source>
        <dbReference type="ARBA" id="ARBA00005382"/>
    </source>
</evidence>
<dbReference type="InterPro" id="IPR033453">
    <property type="entry name" value="Glyco_hydro_30_TIM-barrel"/>
</dbReference>
<dbReference type="InterPro" id="IPR033452">
    <property type="entry name" value="GH30_C"/>
</dbReference>
<organism evidence="8 9">
    <name type="scientific">Flavobacterium azooxidireducens</name>
    <dbReference type="NCBI Taxonomy" id="1871076"/>
    <lineage>
        <taxon>Bacteria</taxon>
        <taxon>Pseudomonadati</taxon>
        <taxon>Bacteroidota</taxon>
        <taxon>Flavobacteriia</taxon>
        <taxon>Flavobacteriales</taxon>
        <taxon>Flavobacteriaceae</taxon>
        <taxon>Flavobacterium</taxon>
    </lineage>
</organism>
<feature type="domain" description="Glycosyl hydrolase family 30 TIM-barrel" evidence="6">
    <location>
        <begin position="88"/>
        <end position="420"/>
    </location>
</feature>
<evidence type="ECO:0000256" key="3">
    <source>
        <dbReference type="ARBA" id="ARBA00022801"/>
    </source>
</evidence>
<dbReference type="Gene3D" id="3.20.20.80">
    <property type="entry name" value="Glycosidases"/>
    <property type="match status" value="1"/>
</dbReference>
<name>A0ABY4KHK5_9FLAO</name>
<dbReference type="EMBL" id="CP096205">
    <property type="protein sequence ID" value="UPQ80297.1"/>
    <property type="molecule type" value="Genomic_DNA"/>
</dbReference>
<feature type="domain" description="Glycosyl hydrolase family 30 beta sandwich" evidence="7">
    <location>
        <begin position="423"/>
        <end position="482"/>
    </location>
</feature>
<dbReference type="Pfam" id="PF02055">
    <property type="entry name" value="Glyco_hydro_30"/>
    <property type="match status" value="1"/>
</dbReference>
<evidence type="ECO:0000259" key="6">
    <source>
        <dbReference type="Pfam" id="PF02055"/>
    </source>
</evidence>
<gene>
    <name evidence="8" type="ORF">M0M57_05530</name>
</gene>
<dbReference type="Proteomes" id="UP000830583">
    <property type="component" value="Chromosome"/>
</dbReference>
<evidence type="ECO:0000256" key="2">
    <source>
        <dbReference type="ARBA" id="ARBA00022729"/>
    </source>
</evidence>
<dbReference type="Pfam" id="PF17189">
    <property type="entry name" value="Glyco_hydro_30C"/>
    <property type="match status" value="1"/>
</dbReference>
<dbReference type="RefSeq" id="WP_248436127.1">
    <property type="nucleotide sequence ID" value="NZ_CP096205.1"/>
</dbReference>
<dbReference type="PANTHER" id="PTHR11069">
    <property type="entry name" value="GLUCOSYLCERAMIDASE"/>
    <property type="match status" value="1"/>
</dbReference>
<dbReference type="InterPro" id="IPR001139">
    <property type="entry name" value="Glyco_hydro_30"/>
</dbReference>
<evidence type="ECO:0000259" key="7">
    <source>
        <dbReference type="Pfam" id="PF17189"/>
    </source>
</evidence>
<feature type="chain" id="PRO_5045267654" evidence="5">
    <location>
        <begin position="26"/>
        <end position="484"/>
    </location>
</feature>
<keyword evidence="2 5" id="KW-0732">Signal</keyword>